<dbReference type="AlphaFoldDB" id="A0A168FX92"/>
<dbReference type="SMART" id="SM00858">
    <property type="entry name" value="SAF"/>
    <property type="match status" value="1"/>
</dbReference>
<keyword evidence="1" id="KW-0732">Signal</keyword>
<dbReference type="CDD" id="cd11614">
    <property type="entry name" value="SAF_CpaB_FlgA_like"/>
    <property type="match status" value="1"/>
</dbReference>
<feature type="domain" description="SAF" evidence="2">
    <location>
        <begin position="48"/>
        <end position="109"/>
    </location>
</feature>
<dbReference type="STRING" id="1300344.I598_3152"/>
<protein>
    <submittedName>
        <fullName evidence="3">SAF domain protein</fullName>
    </submittedName>
</protein>
<dbReference type="EMBL" id="CP014209">
    <property type="protein sequence ID" value="ANC32666.1"/>
    <property type="molecule type" value="Genomic_DNA"/>
</dbReference>
<feature type="chain" id="PRO_5007896931" evidence="1">
    <location>
        <begin position="40"/>
        <end position="212"/>
    </location>
</feature>
<dbReference type="Proteomes" id="UP000076794">
    <property type="component" value="Chromosome"/>
</dbReference>
<reference evidence="3 4" key="1">
    <citation type="submission" date="2016-01" db="EMBL/GenBank/DDBJ databases">
        <title>Complete genome sequence of a soil Actinobacterium, Isoptericola dokdonensis DS-3.</title>
        <authorList>
            <person name="Kwon S.-K."/>
            <person name="Kim J.F."/>
        </authorList>
    </citation>
    <scope>NUCLEOTIDE SEQUENCE [LARGE SCALE GENOMIC DNA]</scope>
    <source>
        <strain evidence="3 4">DS-3</strain>
    </source>
</reference>
<evidence type="ECO:0000259" key="2">
    <source>
        <dbReference type="SMART" id="SM00858"/>
    </source>
</evidence>
<dbReference type="KEGG" id="ido:I598_3152"/>
<dbReference type="PATRIC" id="fig|1300344.3.peg.3173"/>
<dbReference type="InterPro" id="IPR013974">
    <property type="entry name" value="SAF"/>
</dbReference>
<evidence type="ECO:0000313" key="4">
    <source>
        <dbReference type="Proteomes" id="UP000076794"/>
    </source>
</evidence>
<organism evidence="3 4">
    <name type="scientific">Isoptericola dokdonensis DS-3</name>
    <dbReference type="NCBI Taxonomy" id="1300344"/>
    <lineage>
        <taxon>Bacteria</taxon>
        <taxon>Bacillati</taxon>
        <taxon>Actinomycetota</taxon>
        <taxon>Actinomycetes</taxon>
        <taxon>Micrococcales</taxon>
        <taxon>Promicromonosporaceae</taxon>
        <taxon>Isoptericola</taxon>
    </lineage>
</organism>
<dbReference type="Pfam" id="PF08666">
    <property type="entry name" value="SAF"/>
    <property type="match status" value="1"/>
</dbReference>
<dbReference type="OrthoDB" id="4830010at2"/>
<evidence type="ECO:0000313" key="3">
    <source>
        <dbReference type="EMBL" id="ANC32666.1"/>
    </source>
</evidence>
<dbReference type="RefSeq" id="WP_068203977.1">
    <property type="nucleotide sequence ID" value="NZ_CP014209.1"/>
</dbReference>
<gene>
    <name evidence="3" type="ORF">I598_3152</name>
</gene>
<feature type="signal peptide" evidence="1">
    <location>
        <begin position="1"/>
        <end position="39"/>
    </location>
</feature>
<keyword evidence="4" id="KW-1185">Reference proteome</keyword>
<dbReference type="Gene3D" id="3.90.1210.10">
    <property type="entry name" value="Antifreeze-like/N-acetylneuraminic acid synthase C-terminal domain"/>
    <property type="match status" value="1"/>
</dbReference>
<name>A0A168FX92_9MICO</name>
<proteinExistence type="predicted"/>
<evidence type="ECO:0000256" key="1">
    <source>
        <dbReference type="SAM" id="SignalP"/>
    </source>
</evidence>
<accession>A0A168FX92</accession>
<sequence>MSRPTRERLLRRLHLLAWRGRFVVAALCCGLAATTAVQALRPPPPPTADVVVTRRAVPAGTELRAADLTTVVVDARLAHTLTTDTADVVGRSSPVRLPAGTPLHPDLVTGGGLGGQAPRGTVVVAVGLVESSWLAPGDRVDLLAADDRGRTLARRALVLPGPVAGAEAAGGLLGGVAADGGEHVTLVAVDPDEAAAVSGASGWGAVVAVLVP</sequence>